<dbReference type="InterPro" id="IPR017896">
    <property type="entry name" value="4Fe4S_Fe-S-bd"/>
</dbReference>
<accession>A0A165LZR1</accession>
<comment type="caution">
    <text evidence="2">The sequence shown here is derived from an EMBL/GenBank/DDBJ whole genome shotgun (WGS) entry which is preliminary data.</text>
</comment>
<dbReference type="RefSeq" id="WP_303681192.1">
    <property type="nucleotide sequence ID" value="NZ_LVWG01000021.1"/>
</dbReference>
<gene>
    <name evidence="2" type="ORF">A3K90_09240</name>
</gene>
<name>A0A165LZR1_PELLU</name>
<dbReference type="PROSITE" id="PS51379">
    <property type="entry name" value="4FE4S_FER_2"/>
    <property type="match status" value="2"/>
</dbReference>
<organism evidence="2 3">
    <name type="scientific">Pelodictyon luteolum</name>
    <dbReference type="NCBI Taxonomy" id="1100"/>
    <lineage>
        <taxon>Bacteria</taxon>
        <taxon>Pseudomonadati</taxon>
        <taxon>Chlorobiota</taxon>
        <taxon>Chlorobiia</taxon>
        <taxon>Chlorobiales</taxon>
        <taxon>Chlorobiaceae</taxon>
        <taxon>Chlorobium/Pelodictyon group</taxon>
        <taxon>Pelodictyon</taxon>
    </lineage>
</organism>
<evidence type="ECO:0000259" key="1">
    <source>
        <dbReference type="PROSITE" id="PS51379"/>
    </source>
</evidence>
<protein>
    <submittedName>
        <fullName evidence="2">4Fe-4S ferredoxin</fullName>
    </submittedName>
</protein>
<dbReference type="Proteomes" id="UP000076481">
    <property type="component" value="Unassembled WGS sequence"/>
</dbReference>
<dbReference type="EMBL" id="LVWG01000021">
    <property type="protein sequence ID" value="KZK74628.1"/>
    <property type="molecule type" value="Genomic_DNA"/>
</dbReference>
<sequence length="169" mass="18377">MLILDCYFGRCEKPSCEGCLCRPVRSLRRMQKSRSMGVFEADAIASAAPPSVPPASSSAPVCPPKPATVESKAQVKKKKRLTVPREEIPWYPTIKPELCNGCGDCRVLCRPGVFELGPPDPAGIHRPKLVVANPYNCVVLCTRCVPICTSGAITLPPAADFQQYVEYVD</sequence>
<reference evidence="2 3" key="1">
    <citation type="submission" date="2016-03" db="EMBL/GenBank/DDBJ databases">
        <title>Speciation and ecological success in dimly lit waters: horizontal gene transfer in a green sulfur bacteria bloom unveiled by metagenomic assembly.</title>
        <authorList>
            <person name="Llorens-Mares T."/>
            <person name="Liu Z."/>
            <person name="Allen L.Z."/>
            <person name="Rusch D.B."/>
            <person name="Craig M.T."/>
            <person name="Dupont C.L."/>
            <person name="Bryant D.A."/>
            <person name="Casamayor E.O."/>
        </authorList>
    </citation>
    <scope>NUCLEOTIDE SEQUENCE [LARGE SCALE GENOMIC DNA]</scope>
    <source>
        <strain evidence="2">CIII</strain>
    </source>
</reference>
<dbReference type="SUPFAM" id="SSF54862">
    <property type="entry name" value="4Fe-4S ferredoxins"/>
    <property type="match status" value="1"/>
</dbReference>
<dbReference type="AlphaFoldDB" id="A0A165LZR1"/>
<proteinExistence type="predicted"/>
<dbReference type="Gene3D" id="3.30.70.20">
    <property type="match status" value="1"/>
</dbReference>
<feature type="domain" description="4Fe-4S ferredoxin-type" evidence="1">
    <location>
        <begin position="90"/>
        <end position="119"/>
    </location>
</feature>
<evidence type="ECO:0000313" key="3">
    <source>
        <dbReference type="Proteomes" id="UP000076481"/>
    </source>
</evidence>
<feature type="domain" description="4Fe-4S ferredoxin-type" evidence="1">
    <location>
        <begin position="127"/>
        <end position="158"/>
    </location>
</feature>
<evidence type="ECO:0000313" key="2">
    <source>
        <dbReference type="EMBL" id="KZK74628.1"/>
    </source>
</evidence>